<dbReference type="OrthoDB" id="445357at2759"/>
<dbReference type="EMBL" id="SIDB01000002">
    <property type="protein sequence ID" value="KAI3436742.1"/>
    <property type="molecule type" value="Genomic_DNA"/>
</dbReference>
<evidence type="ECO:0000256" key="3">
    <source>
        <dbReference type="SAM" id="Phobius"/>
    </source>
</evidence>
<sequence>MSPAGFLDNLPSRGTLVAVQAGAAFSAPPSVYIADHDTAPQQVVRNDPTNILIRTLQNKRSKEEAKRKQAKAADKGKRPAEDAEGSRPAKRPAAGSGDGAGSSGAGPSGAGVPDPSQSSYTKLSLQPRTIKELQTVLKAWNLTVSGKKDDLIQRVLDHQRDARAHLKVSHSAAHGNKHARPLLPAAMLLRLLVLLLAFQTCAGAKDKQRVKEAAEESVAVESEQAEEGQQEAEPVAELWLYCNTTSKCQPCGALRGLNEHCRSLGGYAMAQCVVAQQESWSGTADFSRAVSQDEELQAGSTLTQHNGCTPQSAATVPGFMLMCALVGSMALLVVRLRARQLRRLGL</sequence>
<dbReference type="PANTHER" id="PTHR31879">
    <property type="entry name" value="DET1- AND DDB1-ASSOCIATED PROTEIN 1"/>
    <property type="match status" value="1"/>
</dbReference>
<proteinExistence type="inferred from homology"/>
<dbReference type="Pfam" id="PF02037">
    <property type="entry name" value="SAP"/>
    <property type="match status" value="1"/>
</dbReference>
<feature type="compositionally biased region" description="Basic and acidic residues" evidence="2">
    <location>
        <begin position="60"/>
        <end position="87"/>
    </location>
</feature>
<feature type="compositionally biased region" description="Gly residues" evidence="2">
    <location>
        <begin position="96"/>
        <end position="109"/>
    </location>
</feature>
<comment type="similarity">
    <text evidence="1">Belongs to the DDA1 family.</text>
</comment>
<accession>A0A9D4Z1L6</accession>
<dbReference type="SUPFAM" id="SSF68906">
    <property type="entry name" value="SAP domain"/>
    <property type="match status" value="1"/>
</dbReference>
<protein>
    <recommendedName>
        <fullName evidence="4">SAP domain-containing protein</fullName>
    </recommendedName>
</protein>
<dbReference type="Proteomes" id="UP001055712">
    <property type="component" value="Unassembled WGS sequence"/>
</dbReference>
<dbReference type="PROSITE" id="PS50800">
    <property type="entry name" value="SAP"/>
    <property type="match status" value="1"/>
</dbReference>
<keyword evidence="3" id="KW-0812">Transmembrane</keyword>
<dbReference type="InterPro" id="IPR033575">
    <property type="entry name" value="DDA1-like"/>
</dbReference>
<dbReference type="AlphaFoldDB" id="A0A9D4Z1L6"/>
<dbReference type="InterPro" id="IPR018276">
    <property type="entry name" value="DDA1_dom"/>
</dbReference>
<feature type="domain" description="SAP" evidence="4">
    <location>
        <begin position="125"/>
        <end position="159"/>
    </location>
</feature>
<evidence type="ECO:0000256" key="1">
    <source>
        <dbReference type="ARBA" id="ARBA00008042"/>
    </source>
</evidence>
<reference evidence="5" key="2">
    <citation type="submission" date="2020-11" db="EMBL/GenBank/DDBJ databases">
        <authorList>
            <person name="Cecchin M."/>
            <person name="Marcolungo L."/>
            <person name="Rossato M."/>
            <person name="Girolomoni L."/>
            <person name="Cosentino E."/>
            <person name="Cuine S."/>
            <person name="Li-Beisson Y."/>
            <person name="Delledonne M."/>
            <person name="Ballottari M."/>
        </authorList>
    </citation>
    <scope>NUCLEOTIDE SEQUENCE</scope>
    <source>
        <strain evidence="5">211/11P</strain>
        <tissue evidence="5">Whole cell</tissue>
    </source>
</reference>
<evidence type="ECO:0000313" key="6">
    <source>
        <dbReference type="Proteomes" id="UP001055712"/>
    </source>
</evidence>
<reference evidence="5" key="1">
    <citation type="journal article" date="2019" name="Plant J.">
        <title>Chlorella vulgaris genome assembly and annotation reveals the molecular basis for metabolic acclimation to high light conditions.</title>
        <authorList>
            <person name="Cecchin M."/>
            <person name="Marcolungo L."/>
            <person name="Rossato M."/>
            <person name="Girolomoni L."/>
            <person name="Cosentino E."/>
            <person name="Cuine S."/>
            <person name="Li-Beisson Y."/>
            <person name="Delledonne M."/>
            <person name="Ballottari M."/>
        </authorList>
    </citation>
    <scope>NUCLEOTIDE SEQUENCE</scope>
    <source>
        <strain evidence="5">211/11P</strain>
    </source>
</reference>
<dbReference type="InterPro" id="IPR003034">
    <property type="entry name" value="SAP_dom"/>
</dbReference>
<evidence type="ECO:0000313" key="5">
    <source>
        <dbReference type="EMBL" id="KAI3436742.1"/>
    </source>
</evidence>
<comment type="caution">
    <text evidence="5">The sequence shown here is derived from an EMBL/GenBank/DDBJ whole genome shotgun (WGS) entry which is preliminary data.</text>
</comment>
<feature type="region of interest" description="Disordered" evidence="2">
    <location>
        <begin position="55"/>
        <end position="123"/>
    </location>
</feature>
<organism evidence="5 6">
    <name type="scientific">Chlorella vulgaris</name>
    <name type="common">Green alga</name>
    <dbReference type="NCBI Taxonomy" id="3077"/>
    <lineage>
        <taxon>Eukaryota</taxon>
        <taxon>Viridiplantae</taxon>
        <taxon>Chlorophyta</taxon>
        <taxon>core chlorophytes</taxon>
        <taxon>Trebouxiophyceae</taxon>
        <taxon>Chlorellales</taxon>
        <taxon>Chlorellaceae</taxon>
        <taxon>Chlorella clade</taxon>
        <taxon>Chlorella</taxon>
    </lineage>
</organism>
<evidence type="ECO:0000259" key="4">
    <source>
        <dbReference type="PROSITE" id="PS50800"/>
    </source>
</evidence>
<keyword evidence="3" id="KW-1133">Transmembrane helix</keyword>
<dbReference type="InterPro" id="IPR036361">
    <property type="entry name" value="SAP_dom_sf"/>
</dbReference>
<feature type="transmembrane region" description="Helical" evidence="3">
    <location>
        <begin position="314"/>
        <end position="334"/>
    </location>
</feature>
<evidence type="ECO:0000256" key="2">
    <source>
        <dbReference type="SAM" id="MobiDB-lite"/>
    </source>
</evidence>
<dbReference type="GO" id="GO:0032436">
    <property type="term" value="P:positive regulation of proteasomal ubiquitin-dependent protein catabolic process"/>
    <property type="evidence" value="ECO:0007669"/>
    <property type="project" value="TreeGrafter"/>
</dbReference>
<dbReference type="Gene3D" id="1.10.720.30">
    <property type="entry name" value="SAP domain"/>
    <property type="match status" value="1"/>
</dbReference>
<dbReference type="PANTHER" id="PTHR31879:SF2">
    <property type="entry name" value="DET1- AND DDB1-ASSOCIATED PROTEIN 1"/>
    <property type="match status" value="1"/>
</dbReference>
<keyword evidence="6" id="KW-1185">Reference proteome</keyword>
<gene>
    <name evidence="5" type="ORF">D9Q98_006157</name>
</gene>
<dbReference type="GO" id="GO:0080008">
    <property type="term" value="C:Cul4-RING E3 ubiquitin ligase complex"/>
    <property type="evidence" value="ECO:0007669"/>
    <property type="project" value="TreeGrafter"/>
</dbReference>
<name>A0A9D4Z1L6_CHLVU</name>
<dbReference type="Pfam" id="PF10172">
    <property type="entry name" value="DDA1"/>
    <property type="match status" value="1"/>
</dbReference>
<keyword evidence="3" id="KW-0472">Membrane</keyword>